<dbReference type="InterPro" id="IPR012337">
    <property type="entry name" value="RNaseH-like_sf"/>
</dbReference>
<dbReference type="Proteomes" id="UP000765509">
    <property type="component" value="Unassembled WGS sequence"/>
</dbReference>
<dbReference type="PANTHER" id="PTHR23272:SF184">
    <property type="entry name" value="OS03G0311250 PROTEIN"/>
    <property type="match status" value="1"/>
</dbReference>
<protein>
    <submittedName>
        <fullName evidence="1">Uncharacterized protein</fullName>
    </submittedName>
</protein>
<keyword evidence="2" id="KW-1185">Reference proteome</keyword>
<reference evidence="1" key="1">
    <citation type="submission" date="2021-03" db="EMBL/GenBank/DDBJ databases">
        <title>Draft genome sequence of rust myrtle Austropuccinia psidii MF-1, a brazilian biotype.</title>
        <authorList>
            <person name="Quecine M.C."/>
            <person name="Pachon D.M.R."/>
            <person name="Bonatelli M.L."/>
            <person name="Correr F.H."/>
            <person name="Franceschini L.M."/>
            <person name="Leite T.F."/>
            <person name="Margarido G.R.A."/>
            <person name="Almeida C.A."/>
            <person name="Ferrarezi J.A."/>
            <person name="Labate C.A."/>
        </authorList>
    </citation>
    <scope>NUCLEOTIDE SEQUENCE</scope>
    <source>
        <strain evidence="1">MF-1</strain>
    </source>
</reference>
<organism evidence="1 2">
    <name type="scientific">Austropuccinia psidii MF-1</name>
    <dbReference type="NCBI Taxonomy" id="1389203"/>
    <lineage>
        <taxon>Eukaryota</taxon>
        <taxon>Fungi</taxon>
        <taxon>Dikarya</taxon>
        <taxon>Basidiomycota</taxon>
        <taxon>Pucciniomycotina</taxon>
        <taxon>Pucciniomycetes</taxon>
        <taxon>Pucciniales</taxon>
        <taxon>Sphaerophragmiaceae</taxon>
        <taxon>Austropuccinia</taxon>
    </lineage>
</organism>
<proteinExistence type="predicted"/>
<sequence>MLERASSLQEAYDQYCSPANMQSYWLSPIEWEKLTVMVNFLHPLYKATNIICGSTYPTINHSLPLYILLIKQICQVCNQYDVRSIKPASNAITNKLTKYLMILPHKTPVVCATIIDPHFKLNFFALHEATLACFGTSTNHLAEISQDEAKKHFTAPSDFPNNTQKSQWMAYLMSCTPHQL</sequence>
<evidence type="ECO:0000313" key="2">
    <source>
        <dbReference type="Proteomes" id="UP000765509"/>
    </source>
</evidence>
<evidence type="ECO:0000313" key="1">
    <source>
        <dbReference type="EMBL" id="MBW0474550.1"/>
    </source>
</evidence>
<dbReference type="EMBL" id="AVOT02003774">
    <property type="protein sequence ID" value="MBW0474550.1"/>
    <property type="molecule type" value="Genomic_DNA"/>
</dbReference>
<dbReference type="SUPFAM" id="SSF53098">
    <property type="entry name" value="Ribonuclease H-like"/>
    <property type="match status" value="1"/>
</dbReference>
<dbReference type="AlphaFoldDB" id="A0A9Q3GPR5"/>
<name>A0A9Q3GPR5_9BASI</name>
<comment type="caution">
    <text evidence="1">The sequence shown here is derived from an EMBL/GenBank/DDBJ whole genome shotgun (WGS) entry which is preliminary data.</text>
</comment>
<gene>
    <name evidence="1" type="ORF">O181_014265</name>
</gene>
<accession>A0A9Q3GPR5</accession>
<dbReference type="OrthoDB" id="2445583at2759"/>
<dbReference type="PANTHER" id="PTHR23272">
    <property type="entry name" value="BED FINGER-RELATED"/>
    <property type="match status" value="1"/>
</dbReference>